<dbReference type="EMBL" id="CP036532">
    <property type="protein sequence ID" value="QBK30867.1"/>
    <property type="molecule type" value="Genomic_DNA"/>
</dbReference>
<dbReference type="Gene3D" id="1.10.3580.10">
    <property type="entry name" value="ATP12 ATPase"/>
    <property type="match status" value="1"/>
</dbReference>
<dbReference type="Pfam" id="PF07542">
    <property type="entry name" value="ATP12"/>
    <property type="match status" value="1"/>
</dbReference>
<dbReference type="InterPro" id="IPR023335">
    <property type="entry name" value="ATP12_ortho_dom_sf"/>
</dbReference>
<dbReference type="InterPro" id="IPR042272">
    <property type="entry name" value="ATP12_ATP_synth-F1-assembly_N"/>
</dbReference>
<evidence type="ECO:0000256" key="3">
    <source>
        <dbReference type="ARBA" id="ARBA00023186"/>
    </source>
</evidence>
<keyword evidence="2" id="KW-0809">Transit peptide</keyword>
<sequence length="262" mass="28304">MRDILNELDAGRPEARDPVKAAQEAMRAPLPRRFYKTAGIAPEADGFAVHLDGRPAKTPGRTIIALATEPAARIVADEFAAQGETLDPATMPAFRLVNTAIDGVAADPQAVVEDVIRFFGTDLLCYRADAPETLVEAQRAKWDGLLDWAERQAGARFVLAEGVMHVAQPRETLAALGALVRQIDDPVALAALHSMTTLTGSAILAFGTFRGEWSAAEAWEAAHVDEDFNIAQWGEDAEASAMRARRWREMEAAERMVGALSG</sequence>
<evidence type="ECO:0000313" key="6">
    <source>
        <dbReference type="Proteomes" id="UP000293719"/>
    </source>
</evidence>
<reference evidence="5 6" key="1">
    <citation type="journal article" date="2017" name="Int. J. Syst. Evol. Microbiol.">
        <title>Roseitalea porphyridii gen. nov., sp. nov., isolated from a red alga, and reclassification of Hoeflea suaedae Chung et al. 2013 as Pseudohoeflea suaedae gen. nov., comb. nov.</title>
        <authorList>
            <person name="Hyeon J.W."/>
            <person name="Jeong S.E."/>
            <person name="Baek K."/>
            <person name="Jeon C.O."/>
        </authorList>
    </citation>
    <scope>NUCLEOTIDE SEQUENCE [LARGE SCALE GENOMIC DNA]</scope>
    <source>
        <strain evidence="5 6">MA7-20</strain>
    </source>
</reference>
<dbReference type="GeneID" id="90767596"/>
<comment type="similarity">
    <text evidence="1">Belongs to the ATP12 family.</text>
</comment>
<dbReference type="AlphaFoldDB" id="A0A4P6V0E6"/>
<keyword evidence="3" id="KW-0143">Chaperone</keyword>
<dbReference type="OrthoDB" id="9797825at2"/>
<dbReference type="PANTHER" id="PTHR21013">
    <property type="entry name" value="ATP SYNTHASE MITOCHONDRIAL F1 COMPLEX ASSEMBLY FACTOR 2/ATP12 PROTEIN, MITOCHONDRIAL PRECURSOR"/>
    <property type="match status" value="1"/>
</dbReference>
<organism evidence="5 6">
    <name type="scientific">Roseitalea porphyridii</name>
    <dbReference type="NCBI Taxonomy" id="1852022"/>
    <lineage>
        <taxon>Bacteria</taxon>
        <taxon>Pseudomonadati</taxon>
        <taxon>Pseudomonadota</taxon>
        <taxon>Alphaproteobacteria</taxon>
        <taxon>Hyphomicrobiales</taxon>
        <taxon>Ahrensiaceae</taxon>
        <taxon>Roseitalea</taxon>
    </lineage>
</organism>
<proteinExistence type="inferred from homology"/>
<dbReference type="Gene3D" id="3.30.2180.10">
    <property type="entry name" value="ATP12-like"/>
    <property type="match status" value="1"/>
</dbReference>
<protein>
    <submittedName>
        <fullName evidence="5">ATPase</fullName>
    </submittedName>
</protein>
<feature type="region of interest" description="Disordered" evidence="4">
    <location>
        <begin position="1"/>
        <end position="23"/>
    </location>
</feature>
<name>A0A4P6V0E6_9HYPH</name>
<feature type="compositionally biased region" description="Basic and acidic residues" evidence="4">
    <location>
        <begin position="1"/>
        <end position="19"/>
    </location>
</feature>
<evidence type="ECO:0000256" key="4">
    <source>
        <dbReference type="SAM" id="MobiDB-lite"/>
    </source>
</evidence>
<dbReference type="SUPFAM" id="SSF160909">
    <property type="entry name" value="ATP12-like"/>
    <property type="match status" value="1"/>
</dbReference>
<evidence type="ECO:0000256" key="2">
    <source>
        <dbReference type="ARBA" id="ARBA00022946"/>
    </source>
</evidence>
<evidence type="ECO:0000256" key="1">
    <source>
        <dbReference type="ARBA" id="ARBA00008231"/>
    </source>
</evidence>
<dbReference type="RefSeq" id="WP_131616551.1">
    <property type="nucleotide sequence ID" value="NZ_CP036532.1"/>
</dbReference>
<dbReference type="KEGG" id="rpod:E0E05_09835"/>
<dbReference type="InterPro" id="IPR011419">
    <property type="entry name" value="ATP12_ATP_synth-F1-assembly"/>
</dbReference>
<accession>A0A4P6V0E6</accession>
<dbReference type="Proteomes" id="UP000293719">
    <property type="component" value="Chromosome"/>
</dbReference>
<gene>
    <name evidence="5" type="ORF">E0E05_09835</name>
</gene>
<dbReference type="PANTHER" id="PTHR21013:SF10">
    <property type="entry name" value="ATP SYNTHASE MITOCHONDRIAL F1 COMPLEX ASSEMBLY FACTOR 2"/>
    <property type="match status" value="1"/>
</dbReference>
<dbReference type="GO" id="GO:0043461">
    <property type="term" value="P:proton-transporting ATP synthase complex assembly"/>
    <property type="evidence" value="ECO:0007669"/>
    <property type="project" value="InterPro"/>
</dbReference>
<keyword evidence="6" id="KW-1185">Reference proteome</keyword>
<evidence type="ECO:0000313" key="5">
    <source>
        <dbReference type="EMBL" id="QBK30867.1"/>
    </source>
</evidence>